<organism evidence="2 3">
    <name type="scientific">Pleurodeles waltl</name>
    <name type="common">Iberian ribbed newt</name>
    <dbReference type="NCBI Taxonomy" id="8319"/>
    <lineage>
        <taxon>Eukaryota</taxon>
        <taxon>Metazoa</taxon>
        <taxon>Chordata</taxon>
        <taxon>Craniata</taxon>
        <taxon>Vertebrata</taxon>
        <taxon>Euteleostomi</taxon>
        <taxon>Amphibia</taxon>
        <taxon>Batrachia</taxon>
        <taxon>Caudata</taxon>
        <taxon>Salamandroidea</taxon>
        <taxon>Salamandridae</taxon>
        <taxon>Pleurodelinae</taxon>
        <taxon>Pleurodeles</taxon>
    </lineage>
</organism>
<gene>
    <name evidence="2" type="ORF">NDU88_003116</name>
</gene>
<dbReference type="Proteomes" id="UP001066276">
    <property type="component" value="Chromosome 6"/>
</dbReference>
<sequence length="97" mass="10690">MFAQRLTGTAFIAQLFIASLKSHYLLLTNPQMRIFDLSKSSKSQASGRCQRKLLRAPGGAARSERADAASRGEGRKGLEPQAWEEYPPPLGFLVKDP</sequence>
<feature type="region of interest" description="Disordered" evidence="1">
    <location>
        <begin position="40"/>
        <end position="97"/>
    </location>
</feature>
<keyword evidence="3" id="KW-1185">Reference proteome</keyword>
<dbReference type="EMBL" id="JANPWB010000010">
    <property type="protein sequence ID" value="KAJ1136701.1"/>
    <property type="molecule type" value="Genomic_DNA"/>
</dbReference>
<comment type="caution">
    <text evidence="2">The sequence shown here is derived from an EMBL/GenBank/DDBJ whole genome shotgun (WGS) entry which is preliminary data.</text>
</comment>
<evidence type="ECO:0000313" key="2">
    <source>
        <dbReference type="EMBL" id="KAJ1136701.1"/>
    </source>
</evidence>
<evidence type="ECO:0000256" key="1">
    <source>
        <dbReference type="SAM" id="MobiDB-lite"/>
    </source>
</evidence>
<accession>A0AAV7Q839</accession>
<protein>
    <submittedName>
        <fullName evidence="2">Uncharacterized protein</fullName>
    </submittedName>
</protein>
<feature type="compositionally biased region" description="Basic and acidic residues" evidence="1">
    <location>
        <begin position="62"/>
        <end position="78"/>
    </location>
</feature>
<proteinExistence type="predicted"/>
<evidence type="ECO:0000313" key="3">
    <source>
        <dbReference type="Proteomes" id="UP001066276"/>
    </source>
</evidence>
<dbReference type="AlphaFoldDB" id="A0AAV7Q839"/>
<name>A0AAV7Q839_PLEWA</name>
<reference evidence="2" key="1">
    <citation type="journal article" date="2022" name="bioRxiv">
        <title>Sequencing and chromosome-scale assembly of the giantPleurodeles waltlgenome.</title>
        <authorList>
            <person name="Brown T."/>
            <person name="Elewa A."/>
            <person name="Iarovenko S."/>
            <person name="Subramanian E."/>
            <person name="Araus A.J."/>
            <person name="Petzold A."/>
            <person name="Susuki M."/>
            <person name="Suzuki K.-i.T."/>
            <person name="Hayashi T."/>
            <person name="Toyoda A."/>
            <person name="Oliveira C."/>
            <person name="Osipova E."/>
            <person name="Leigh N.D."/>
            <person name="Simon A."/>
            <person name="Yun M.H."/>
        </authorList>
    </citation>
    <scope>NUCLEOTIDE SEQUENCE</scope>
    <source>
        <strain evidence="2">20211129_DDA</strain>
        <tissue evidence="2">Liver</tissue>
    </source>
</reference>